<keyword evidence="2" id="KW-1185">Reference proteome</keyword>
<dbReference type="GO" id="GO:0015035">
    <property type="term" value="F:protein-disulfide reductase activity"/>
    <property type="evidence" value="ECO:0007669"/>
    <property type="project" value="InterPro"/>
</dbReference>
<sequence>MGMLIYDGDCGFCQWSLGWALRLGVTCEHRPAHAVDLAAYDLTFDDVIEAAWFVEGDRRLRGHEAIAATLRTSRHAPVRWLGAFVGSRAARPLAVPVYAWVARNRHRLPGASDACGLPPRDAA</sequence>
<evidence type="ECO:0000313" key="1">
    <source>
        <dbReference type="EMBL" id="RYP85236.1"/>
    </source>
</evidence>
<protein>
    <submittedName>
        <fullName evidence="1">DUF393 domain-containing protein</fullName>
    </submittedName>
</protein>
<evidence type="ECO:0000313" key="2">
    <source>
        <dbReference type="Proteomes" id="UP000295198"/>
    </source>
</evidence>
<accession>A0A4Q4ZD28</accession>
<dbReference type="Proteomes" id="UP000295198">
    <property type="component" value="Unassembled WGS sequence"/>
</dbReference>
<dbReference type="InterPro" id="IPR007263">
    <property type="entry name" value="DCC1-like"/>
</dbReference>
<organism evidence="1 2">
    <name type="scientific">Nocardioides guangzhouensis</name>
    <dbReference type="NCBI Taxonomy" id="2497878"/>
    <lineage>
        <taxon>Bacteria</taxon>
        <taxon>Bacillati</taxon>
        <taxon>Actinomycetota</taxon>
        <taxon>Actinomycetes</taxon>
        <taxon>Propionibacteriales</taxon>
        <taxon>Nocardioidaceae</taxon>
        <taxon>Nocardioides</taxon>
    </lineage>
</organism>
<dbReference type="EMBL" id="SDKM01000018">
    <property type="protein sequence ID" value="RYP85236.1"/>
    <property type="molecule type" value="Genomic_DNA"/>
</dbReference>
<dbReference type="AlphaFoldDB" id="A0A4Q4ZD28"/>
<dbReference type="OrthoDB" id="9813713at2"/>
<comment type="caution">
    <text evidence="1">The sequence shown here is derived from an EMBL/GenBank/DDBJ whole genome shotgun (WGS) entry which is preliminary data.</text>
</comment>
<gene>
    <name evidence="1" type="ORF">EKO23_13355</name>
</gene>
<dbReference type="Pfam" id="PF04134">
    <property type="entry name" value="DCC1-like"/>
    <property type="match status" value="1"/>
</dbReference>
<name>A0A4Q4ZD28_9ACTN</name>
<reference evidence="1 2" key="1">
    <citation type="submission" date="2019-01" db="EMBL/GenBank/DDBJ databases">
        <title>Nocardioides guangzhouensis sp. nov., an actinobacterium isolated from soil.</title>
        <authorList>
            <person name="Fu Y."/>
            <person name="Cai Y."/>
            <person name="Lin Z."/>
            <person name="Chen P."/>
        </authorList>
    </citation>
    <scope>NUCLEOTIDE SEQUENCE [LARGE SCALE GENOMIC DNA]</scope>
    <source>
        <strain evidence="1 2">130</strain>
    </source>
</reference>
<proteinExistence type="predicted"/>